<dbReference type="InterPro" id="IPR019885">
    <property type="entry name" value="Tscrpt_reg_HTH_AsnC-type_CS"/>
</dbReference>
<gene>
    <name evidence="5" type="ORF">RH857_07330</name>
</gene>
<dbReference type="Proteomes" id="UP001260872">
    <property type="component" value="Unassembled WGS sequence"/>
</dbReference>
<protein>
    <submittedName>
        <fullName evidence="5">Lrp/AsnC family transcriptional regulator</fullName>
    </submittedName>
</protein>
<dbReference type="PANTHER" id="PTHR30154">
    <property type="entry name" value="LEUCINE-RESPONSIVE REGULATORY PROTEIN"/>
    <property type="match status" value="1"/>
</dbReference>
<dbReference type="SUPFAM" id="SSF54909">
    <property type="entry name" value="Dimeric alpha+beta barrel"/>
    <property type="match status" value="1"/>
</dbReference>
<evidence type="ECO:0000313" key="6">
    <source>
        <dbReference type="Proteomes" id="UP001260872"/>
    </source>
</evidence>
<proteinExistence type="predicted"/>
<dbReference type="Gene3D" id="3.30.70.920">
    <property type="match status" value="1"/>
</dbReference>
<dbReference type="InterPro" id="IPR019887">
    <property type="entry name" value="Tscrpt_reg_AsnC/Lrp_C"/>
</dbReference>
<keyword evidence="1" id="KW-0805">Transcription regulation</keyword>
<dbReference type="PRINTS" id="PR00033">
    <property type="entry name" value="HTHASNC"/>
</dbReference>
<evidence type="ECO:0000256" key="2">
    <source>
        <dbReference type="ARBA" id="ARBA00023125"/>
    </source>
</evidence>
<dbReference type="Pfam" id="PF13412">
    <property type="entry name" value="HTH_24"/>
    <property type="match status" value="1"/>
</dbReference>
<dbReference type="SMART" id="SM00344">
    <property type="entry name" value="HTH_ASNC"/>
    <property type="match status" value="1"/>
</dbReference>
<evidence type="ECO:0000313" key="5">
    <source>
        <dbReference type="EMBL" id="MDR5711945.1"/>
    </source>
</evidence>
<sequence>MSNDHPLDELDRAIIAELQEDARLSNTELARRVGLTPAPCLRRVQRLERSGVIEGYHAAVSPKTAGRGFEVIVAIDIAVNDGTTIEDFEAAAVDVPEVTEVRRMFGQPDYYLRVQVADGEAYEALAVGTLARLPAVSRLLSHQTMRRLKG</sequence>
<accession>A0ABU1FTG8</accession>
<feature type="domain" description="HTH asnC-type" evidence="4">
    <location>
        <begin position="7"/>
        <end position="68"/>
    </location>
</feature>
<dbReference type="InterPro" id="IPR019888">
    <property type="entry name" value="Tscrpt_reg_AsnC-like"/>
</dbReference>
<keyword evidence="6" id="KW-1185">Reference proteome</keyword>
<dbReference type="InterPro" id="IPR036388">
    <property type="entry name" value="WH-like_DNA-bd_sf"/>
</dbReference>
<dbReference type="InterPro" id="IPR011008">
    <property type="entry name" value="Dimeric_a/b-barrel"/>
</dbReference>
<evidence type="ECO:0000259" key="4">
    <source>
        <dbReference type="PROSITE" id="PS50956"/>
    </source>
</evidence>
<dbReference type="PROSITE" id="PS50956">
    <property type="entry name" value="HTH_ASNC_2"/>
    <property type="match status" value="1"/>
</dbReference>
<dbReference type="PROSITE" id="PS00519">
    <property type="entry name" value="HTH_ASNC_1"/>
    <property type="match status" value="1"/>
</dbReference>
<keyword evidence="3" id="KW-0804">Transcription</keyword>
<organism evidence="5 6">
    <name type="scientific">Nesterenkonia flava</name>
    <dbReference type="NCBI Taxonomy" id="469799"/>
    <lineage>
        <taxon>Bacteria</taxon>
        <taxon>Bacillati</taxon>
        <taxon>Actinomycetota</taxon>
        <taxon>Actinomycetes</taxon>
        <taxon>Micrococcales</taxon>
        <taxon>Micrococcaceae</taxon>
        <taxon>Nesterenkonia</taxon>
    </lineage>
</organism>
<dbReference type="EMBL" id="JAVKGT010000016">
    <property type="protein sequence ID" value="MDR5711945.1"/>
    <property type="molecule type" value="Genomic_DNA"/>
</dbReference>
<dbReference type="InterPro" id="IPR036390">
    <property type="entry name" value="WH_DNA-bd_sf"/>
</dbReference>
<dbReference type="RefSeq" id="WP_310537325.1">
    <property type="nucleotide sequence ID" value="NZ_BAAAOC010000021.1"/>
</dbReference>
<dbReference type="PANTHER" id="PTHR30154:SF34">
    <property type="entry name" value="TRANSCRIPTIONAL REGULATOR AZLB"/>
    <property type="match status" value="1"/>
</dbReference>
<comment type="caution">
    <text evidence="5">The sequence shown here is derived from an EMBL/GenBank/DDBJ whole genome shotgun (WGS) entry which is preliminary data.</text>
</comment>
<dbReference type="SUPFAM" id="SSF46785">
    <property type="entry name" value="Winged helix' DNA-binding domain"/>
    <property type="match status" value="1"/>
</dbReference>
<evidence type="ECO:0000256" key="3">
    <source>
        <dbReference type="ARBA" id="ARBA00023163"/>
    </source>
</evidence>
<dbReference type="Pfam" id="PF01037">
    <property type="entry name" value="AsnC_trans_reg"/>
    <property type="match status" value="1"/>
</dbReference>
<reference evidence="6" key="1">
    <citation type="submission" date="2023-07" db="EMBL/GenBank/DDBJ databases">
        <title>Description of three actinobacteria isolated from air of manufacturing shop in a pharmaceutical factory.</title>
        <authorList>
            <person name="Zhang D.-F."/>
        </authorList>
    </citation>
    <scope>NUCLEOTIDE SEQUENCE [LARGE SCALE GENOMIC DNA]</scope>
    <source>
        <strain evidence="6">CCTCC AB 207010</strain>
    </source>
</reference>
<keyword evidence="2" id="KW-0238">DNA-binding</keyword>
<evidence type="ECO:0000256" key="1">
    <source>
        <dbReference type="ARBA" id="ARBA00023015"/>
    </source>
</evidence>
<dbReference type="InterPro" id="IPR000485">
    <property type="entry name" value="AsnC-type_HTH_dom"/>
</dbReference>
<dbReference type="Gene3D" id="1.10.10.10">
    <property type="entry name" value="Winged helix-like DNA-binding domain superfamily/Winged helix DNA-binding domain"/>
    <property type="match status" value="1"/>
</dbReference>
<name>A0ABU1FTG8_9MICC</name>
<dbReference type="CDD" id="cd00090">
    <property type="entry name" value="HTH_ARSR"/>
    <property type="match status" value="1"/>
</dbReference>
<dbReference type="InterPro" id="IPR011991">
    <property type="entry name" value="ArsR-like_HTH"/>
</dbReference>